<feature type="non-terminal residue" evidence="1">
    <location>
        <position position="1"/>
    </location>
</feature>
<feature type="non-terminal residue" evidence="1">
    <location>
        <position position="76"/>
    </location>
</feature>
<reference evidence="1" key="1">
    <citation type="submission" date="2016-03" db="EMBL/GenBank/DDBJ databases">
        <title>Gut transcriptome analysis on engorged females of Ornithodoros mimon (Acari: Argasidae) and phylogenetic inferences of soft ticks.</title>
        <authorList>
            <person name="Landulfo G.A."/>
            <person name="Giovanni D."/>
            <person name="Carvalho E."/>
            <person name="Junqueira-de-Azevedo I."/>
            <person name="Patane J."/>
            <person name="Mendoca R."/>
            <person name="Barros-Battesti D."/>
        </authorList>
    </citation>
    <scope>NUCLEOTIDE SEQUENCE</scope>
    <source>
        <strain evidence="1">Females</strain>
        <tissue evidence="1">Gut</tissue>
    </source>
</reference>
<organism evidence="1">
    <name type="scientific">Alectorobius mimon</name>
    <dbReference type="NCBI Taxonomy" id="360319"/>
    <lineage>
        <taxon>Eukaryota</taxon>
        <taxon>Metazoa</taxon>
        <taxon>Ecdysozoa</taxon>
        <taxon>Arthropoda</taxon>
        <taxon>Chelicerata</taxon>
        <taxon>Arachnida</taxon>
        <taxon>Acari</taxon>
        <taxon>Parasitiformes</taxon>
        <taxon>Ixodida</taxon>
        <taxon>Ixodoidea</taxon>
        <taxon>Argasidae</taxon>
        <taxon>Ornithodorinae</taxon>
        <taxon>Alectorobius</taxon>
    </lineage>
</organism>
<sequence>EKEYILQHALGNVLEGKVEDWRFHEVYRGLETSAVVRSLPPCHVQSFRVAKRTLGAKTYSSWIPPVMRDGGQCDKY</sequence>
<proteinExistence type="predicted"/>
<name>A0A147B7P6_9ACAR</name>
<evidence type="ECO:0000313" key="1">
    <source>
        <dbReference type="EMBL" id="JAR86798.1"/>
    </source>
</evidence>
<protein>
    <submittedName>
        <fullName evidence="1">Uncharacterized protein</fullName>
    </submittedName>
</protein>
<dbReference type="AlphaFoldDB" id="A0A147B7P6"/>
<accession>A0A147B7P6</accession>
<dbReference type="EMBL" id="GEIB01001445">
    <property type="protein sequence ID" value="JAR86798.1"/>
    <property type="molecule type" value="Transcribed_RNA"/>
</dbReference>